<sequence length="722" mass="79010">MKRCFPFHLNIVTVFSILITVIVSAVVMYGYRGNSSAALVSARQLLVRVGSSISERSRTLFDTAFDTTNIYVDFPGIAEKASVHSHPMSHAFFRFLEQHPDFTSVYIGFDDGDFYLVSPLRGREGMMRRQGIPDDAAWYTQNIGHLADGTRYELKKYLDAGFVTVGSSVTRGVRYDPRERCWYKAAQVRDAPTLSDIYVFSLSGEPGITVSRRFESRVSGVFGVDLSLADLCRFVRRQAMGDNSEIAIFDGAGKLYAYSNLDRLVRSIGPDPQASDADAPGETGIERLGVPSLTALVRNFRAGGEQGVEAGEMSVGEVRYLFRVAPLPAEYGRKLFVAVAVPEEQFTGPIAAIGKKTLLVSLALLLLSMPLVYGVAKLISRPLIQLTESVDNIRAFNLRVPVAIKTFILEIRDLGAALETMRSSLNAFGSYVPRPLVKQMITNDISPVLGGDRRELTLLFSDIEGFTSLSEGLSPETLTSDITEYFKRVSQVILRTNGTVDKYIGDAVMAFWNAPVRNAAHAHDACLAALRCRAALRIFNRGRREAGRPEFKTRMGVHTGEVVVGNIGSADRMAYTAIGASVNLASRLEGLNKYLGSSILVSETTRRAAGDVFVFRFAGRVVVKGTSSGVGVYELLGTRHGSSGAYAPLAMDEGAEDRIREWDVCFGLLLAREFAAAAAAFRAYIDAHGPDRLAEHFLALSETFLSRPPAADWNGEQVFDAK</sequence>
<gene>
    <name evidence="4" type="ORF">AB6M95_08650</name>
</gene>
<dbReference type="Gene3D" id="3.30.450.20">
    <property type="entry name" value="PAS domain"/>
    <property type="match status" value="1"/>
</dbReference>
<dbReference type="CDD" id="cd06225">
    <property type="entry name" value="HAMP"/>
    <property type="match status" value="1"/>
</dbReference>
<dbReference type="InterPro" id="IPR029151">
    <property type="entry name" value="Sensor-like_sf"/>
</dbReference>
<proteinExistence type="predicted"/>
<dbReference type="Pfam" id="PF00211">
    <property type="entry name" value="Guanylate_cyc"/>
    <property type="match status" value="1"/>
</dbReference>
<dbReference type="PROSITE" id="PS50885">
    <property type="entry name" value="HAMP"/>
    <property type="match status" value="1"/>
</dbReference>
<feature type="transmembrane region" description="Helical" evidence="1">
    <location>
        <begin position="7"/>
        <end position="31"/>
    </location>
</feature>
<dbReference type="PROSITE" id="PS50125">
    <property type="entry name" value="GUANYLATE_CYCLASE_2"/>
    <property type="match status" value="1"/>
</dbReference>
<dbReference type="SUPFAM" id="SSF55073">
    <property type="entry name" value="Nucleotide cyclase"/>
    <property type="match status" value="1"/>
</dbReference>
<dbReference type="SUPFAM" id="SSF103190">
    <property type="entry name" value="Sensory domain-like"/>
    <property type="match status" value="1"/>
</dbReference>
<evidence type="ECO:0000313" key="4">
    <source>
        <dbReference type="EMBL" id="MEZ7196813.1"/>
    </source>
</evidence>
<dbReference type="CDD" id="cd07302">
    <property type="entry name" value="CHD"/>
    <property type="match status" value="1"/>
</dbReference>
<dbReference type="Pfam" id="PF00672">
    <property type="entry name" value="HAMP"/>
    <property type="match status" value="1"/>
</dbReference>
<dbReference type="Gene3D" id="3.30.70.1230">
    <property type="entry name" value="Nucleotide cyclase"/>
    <property type="match status" value="1"/>
</dbReference>
<dbReference type="InterPro" id="IPR003660">
    <property type="entry name" value="HAMP_dom"/>
</dbReference>
<evidence type="ECO:0000259" key="2">
    <source>
        <dbReference type="PROSITE" id="PS50125"/>
    </source>
</evidence>
<evidence type="ECO:0000259" key="3">
    <source>
        <dbReference type="PROSITE" id="PS50885"/>
    </source>
</evidence>
<dbReference type="Gene3D" id="6.10.340.10">
    <property type="match status" value="1"/>
</dbReference>
<dbReference type="InterPro" id="IPR050697">
    <property type="entry name" value="Adenylyl/Guanylyl_Cyclase_3/4"/>
</dbReference>
<protein>
    <submittedName>
        <fullName evidence="4">Adenylate/guanylate cyclase domain-containing protein</fullName>
    </submittedName>
</protein>
<dbReference type="PANTHER" id="PTHR43081">
    <property type="entry name" value="ADENYLATE CYCLASE, TERMINAL-DIFFERENTIATION SPECIFIC-RELATED"/>
    <property type="match status" value="1"/>
</dbReference>
<comment type="caution">
    <text evidence="4">The sequence shown here is derived from an EMBL/GenBank/DDBJ whole genome shotgun (WGS) entry which is preliminary data.</text>
</comment>
<feature type="domain" description="Guanylate cyclase" evidence="2">
    <location>
        <begin position="457"/>
        <end position="589"/>
    </location>
</feature>
<keyword evidence="1" id="KW-0812">Transmembrane</keyword>
<dbReference type="InterPro" id="IPR001054">
    <property type="entry name" value="A/G_cyclase"/>
</dbReference>
<dbReference type="SMART" id="SM00044">
    <property type="entry name" value="CYCc"/>
    <property type="match status" value="1"/>
</dbReference>
<reference evidence="4 5" key="1">
    <citation type="submission" date="2024-08" db="EMBL/GenBank/DDBJ databases">
        <title>Sulfate-reducing bacteria isolated from formation water of the oil field in Kazakhstan and description of Pseudodesulfovibrio sp.</title>
        <authorList>
            <person name="Bidzhieva S.K."/>
            <person name="Tourova T.P."/>
            <person name="Grouzdev D.S."/>
            <person name="Beletsky A.V."/>
            <person name="Sokolova D.S."/>
            <person name="Samigullina S.R."/>
            <person name="Poltaraus A.B."/>
            <person name="Avtukh A.N."/>
            <person name="Tereshina V.M."/>
            <person name="Zhaparov N.S."/>
            <person name="Mardanov A.V."/>
            <person name="Nazina T.N."/>
        </authorList>
    </citation>
    <scope>NUCLEOTIDE SEQUENCE [LARGE SCALE GENOMIC DNA]</scope>
    <source>
        <strain evidence="4 5">9FUS</strain>
    </source>
</reference>
<dbReference type="Proteomes" id="UP001568698">
    <property type="component" value="Unassembled WGS sequence"/>
</dbReference>
<evidence type="ECO:0000256" key="1">
    <source>
        <dbReference type="SAM" id="Phobius"/>
    </source>
</evidence>
<organism evidence="4 5">
    <name type="scientific">Pseudodesulfovibrio karagichevae</name>
    <dbReference type="NCBI Taxonomy" id="3239305"/>
    <lineage>
        <taxon>Bacteria</taxon>
        <taxon>Pseudomonadati</taxon>
        <taxon>Thermodesulfobacteriota</taxon>
        <taxon>Desulfovibrionia</taxon>
        <taxon>Desulfovibrionales</taxon>
        <taxon>Desulfovibrionaceae</taxon>
    </lineage>
</organism>
<keyword evidence="1" id="KW-1133">Transmembrane helix</keyword>
<evidence type="ECO:0000313" key="5">
    <source>
        <dbReference type="Proteomes" id="UP001568698"/>
    </source>
</evidence>
<accession>A0ABV4K4P9</accession>
<keyword evidence="1" id="KW-0472">Membrane</keyword>
<dbReference type="InterPro" id="IPR029787">
    <property type="entry name" value="Nucleotide_cyclase"/>
</dbReference>
<dbReference type="SMART" id="SM00304">
    <property type="entry name" value="HAMP"/>
    <property type="match status" value="1"/>
</dbReference>
<feature type="domain" description="HAMP" evidence="3">
    <location>
        <begin position="377"/>
        <end position="430"/>
    </location>
</feature>
<dbReference type="PANTHER" id="PTHR43081:SF1">
    <property type="entry name" value="ADENYLATE CYCLASE, TERMINAL-DIFFERENTIATION SPECIFIC"/>
    <property type="match status" value="1"/>
</dbReference>
<dbReference type="RefSeq" id="WP_371386337.1">
    <property type="nucleotide sequence ID" value="NZ_JBGLYH010000019.1"/>
</dbReference>
<keyword evidence="5" id="KW-1185">Reference proteome</keyword>
<dbReference type="EMBL" id="JBGLYH010000019">
    <property type="protein sequence ID" value="MEZ7196813.1"/>
    <property type="molecule type" value="Genomic_DNA"/>
</dbReference>
<name>A0ABV4K4P9_9BACT</name>